<dbReference type="AlphaFoldDB" id="A0A142EPQ7"/>
<dbReference type="GO" id="GO:0042802">
    <property type="term" value="F:identical protein binding"/>
    <property type="evidence" value="ECO:0007669"/>
    <property type="project" value="TreeGrafter"/>
</dbReference>
<reference evidence="3" key="1">
    <citation type="submission" date="2015-09" db="EMBL/GenBank/DDBJ databases">
        <title>Complete sequence of Algoriphagus sp. M8-2.</title>
        <authorList>
            <person name="Shintani M."/>
        </authorList>
    </citation>
    <scope>NUCLEOTIDE SEQUENCE [LARGE SCALE GENOMIC DNA]</scope>
    <source>
        <strain evidence="3">M8-2</strain>
    </source>
</reference>
<dbReference type="OrthoDB" id="9791139at2"/>
<dbReference type="CDD" id="cd01399">
    <property type="entry name" value="GlcN6P_deaminase"/>
    <property type="match status" value="1"/>
</dbReference>
<dbReference type="SUPFAM" id="SSF100950">
    <property type="entry name" value="NagB/RpiA/CoA transferase-like"/>
    <property type="match status" value="1"/>
</dbReference>
<protein>
    <submittedName>
        <fullName evidence="2">Glucosamine-6-phosphate deaminase</fullName>
    </submittedName>
</protein>
<reference evidence="2 3" key="2">
    <citation type="journal article" date="2016" name="Genome Announc.">
        <title>Complete Genome Sequence of Algoriphagus sp. Strain M8-2, Isolated from a Brackish Lake.</title>
        <authorList>
            <person name="Muraguchi Y."/>
            <person name="Kushimoto K."/>
            <person name="Ohtsubo Y."/>
            <person name="Suzuki T."/>
            <person name="Dohra H."/>
            <person name="Kimbara K."/>
            <person name="Shintani M."/>
        </authorList>
    </citation>
    <scope>NUCLEOTIDE SEQUENCE [LARGE SCALE GENOMIC DNA]</scope>
    <source>
        <strain evidence="2 3">M8-2</strain>
    </source>
</reference>
<dbReference type="InterPro" id="IPR006148">
    <property type="entry name" value="Glc/Gal-6P_isomerase"/>
</dbReference>
<dbReference type="Gene3D" id="3.40.50.1360">
    <property type="match status" value="1"/>
</dbReference>
<gene>
    <name evidence="2" type="ORF">AO498_11745</name>
</gene>
<sequence length="246" mass="27418">MTISIYSNPIELGQNAGKTGAELIRKAIDTQGFSNIILATGTSQFETLKQLLTEKDIDWSKVTVFHLDEYIGLSITHPASFRKYLLERFFNHVPQLKAYHLIDGENDPEKECARLSTLIQNHPIDVAFVGIGENGHLAFNDPPADFDTESPYILVDLDHACRMQQYGEGWFASIEAVPTQAISMSIRQIMKSKYIICSVPDLRKAQAVSNCLEGEISNLHPASILQSHSDCQIFLDKPASSLLSNH</sequence>
<keyword evidence="3" id="KW-1185">Reference proteome</keyword>
<evidence type="ECO:0000313" key="2">
    <source>
        <dbReference type="EMBL" id="AMQ57112.1"/>
    </source>
</evidence>
<dbReference type="Pfam" id="PF01182">
    <property type="entry name" value="Glucosamine_iso"/>
    <property type="match status" value="1"/>
</dbReference>
<organism evidence="2 3">
    <name type="scientific">Algoriphagus sanaruensis</name>
    <dbReference type="NCBI Taxonomy" id="1727163"/>
    <lineage>
        <taxon>Bacteria</taxon>
        <taxon>Pseudomonadati</taxon>
        <taxon>Bacteroidota</taxon>
        <taxon>Cytophagia</taxon>
        <taxon>Cytophagales</taxon>
        <taxon>Cyclobacteriaceae</taxon>
        <taxon>Algoriphagus</taxon>
    </lineage>
</organism>
<dbReference type="InterPro" id="IPR004547">
    <property type="entry name" value="Glucosamine6P_isomerase"/>
</dbReference>
<dbReference type="InterPro" id="IPR018321">
    <property type="entry name" value="Glucosamine6P_isomerase_CS"/>
</dbReference>
<dbReference type="PANTHER" id="PTHR11280:SF6">
    <property type="entry name" value="GLUCOSAMINE-6-PHOSPHATE ISOMERASE NAGB"/>
    <property type="match status" value="1"/>
</dbReference>
<dbReference type="PANTHER" id="PTHR11280">
    <property type="entry name" value="GLUCOSAMINE-6-PHOSPHATE ISOMERASE"/>
    <property type="match status" value="1"/>
</dbReference>
<dbReference type="GO" id="GO:0004342">
    <property type="term" value="F:glucosamine-6-phosphate deaminase activity"/>
    <property type="evidence" value="ECO:0007669"/>
    <property type="project" value="InterPro"/>
</dbReference>
<dbReference type="PATRIC" id="fig|1727163.4.peg.2457"/>
<dbReference type="GO" id="GO:0019262">
    <property type="term" value="P:N-acetylneuraminate catabolic process"/>
    <property type="evidence" value="ECO:0007669"/>
    <property type="project" value="TreeGrafter"/>
</dbReference>
<dbReference type="GO" id="GO:0006046">
    <property type="term" value="P:N-acetylglucosamine catabolic process"/>
    <property type="evidence" value="ECO:0007669"/>
    <property type="project" value="TreeGrafter"/>
</dbReference>
<evidence type="ECO:0000313" key="3">
    <source>
        <dbReference type="Proteomes" id="UP000073816"/>
    </source>
</evidence>
<name>A0A142EPQ7_9BACT</name>
<dbReference type="EMBL" id="CP012836">
    <property type="protein sequence ID" value="AMQ57112.1"/>
    <property type="molecule type" value="Genomic_DNA"/>
</dbReference>
<feature type="domain" description="Glucosamine/galactosamine-6-phosphate isomerase" evidence="1">
    <location>
        <begin position="11"/>
        <end position="228"/>
    </location>
</feature>
<dbReference type="InterPro" id="IPR037171">
    <property type="entry name" value="NagB/RpiA_transferase-like"/>
</dbReference>
<evidence type="ECO:0000259" key="1">
    <source>
        <dbReference type="Pfam" id="PF01182"/>
    </source>
</evidence>
<proteinExistence type="predicted"/>
<dbReference type="GO" id="GO:0005737">
    <property type="term" value="C:cytoplasm"/>
    <property type="evidence" value="ECO:0007669"/>
    <property type="project" value="TreeGrafter"/>
</dbReference>
<dbReference type="RefSeq" id="WP_067547761.1">
    <property type="nucleotide sequence ID" value="NZ_CP012836.1"/>
</dbReference>
<accession>A0A142EPQ7</accession>
<dbReference type="KEGG" id="alm:AO498_11745"/>
<dbReference type="GO" id="GO:0006043">
    <property type="term" value="P:glucosamine catabolic process"/>
    <property type="evidence" value="ECO:0007669"/>
    <property type="project" value="TreeGrafter"/>
</dbReference>
<dbReference type="GO" id="GO:0005975">
    <property type="term" value="P:carbohydrate metabolic process"/>
    <property type="evidence" value="ECO:0007669"/>
    <property type="project" value="InterPro"/>
</dbReference>
<dbReference type="Proteomes" id="UP000073816">
    <property type="component" value="Chromosome"/>
</dbReference>
<dbReference type="STRING" id="1727163.AO498_11745"/>
<dbReference type="PROSITE" id="PS01161">
    <property type="entry name" value="GLC_GALNAC_ISOMERASE"/>
    <property type="match status" value="1"/>
</dbReference>